<dbReference type="Proteomes" id="UP000187013">
    <property type="component" value="Unassembled WGS sequence"/>
</dbReference>
<dbReference type="OrthoDB" id="4035536at2759"/>
<name>A0A1Q3ACF3_ZYGRO</name>
<reference evidence="1 2" key="1">
    <citation type="submission" date="2016-08" db="EMBL/GenBank/DDBJ databases">
        <title>Draft genome sequence of allopolyploid Zygosaccharomyces rouxii.</title>
        <authorList>
            <person name="Watanabe J."/>
            <person name="Uehara K."/>
            <person name="Mogi Y."/>
            <person name="Tsukioka Y."/>
        </authorList>
    </citation>
    <scope>NUCLEOTIDE SEQUENCE [LARGE SCALE GENOMIC DNA]</scope>
    <source>
        <strain evidence="1 2">NBRC 110957</strain>
    </source>
</reference>
<evidence type="ECO:0000313" key="1">
    <source>
        <dbReference type="EMBL" id="GAV53407.1"/>
    </source>
</evidence>
<protein>
    <submittedName>
        <fullName evidence="1">Uncharacterized protein</fullName>
    </submittedName>
</protein>
<sequence>MRYEWSLFELHRLIILEERFTELKELLGSNLNLDILAIDEHTTRIDLLQENDDGINRFILFRNSKMRVPMVLCFAGEDQWIQLFCGWLKSQGVIVLPIELNAQAMLGIADEIIGLQSYDTKFIFDVTTTDRNLRKLELEVDKESFKFLTRNLTLHTALRDKIVPYIYHRSGMIIEKLPLTVISFLGAASVSHDKIVVSSWSNESLEKLLELTQ</sequence>
<accession>A0A1Q3ACF3</accession>
<comment type="caution">
    <text evidence="1">The sequence shown here is derived from an EMBL/GenBank/DDBJ whole genome shotgun (WGS) entry which is preliminary data.</text>
</comment>
<evidence type="ECO:0000313" key="2">
    <source>
        <dbReference type="Proteomes" id="UP000187013"/>
    </source>
</evidence>
<dbReference type="AlphaFoldDB" id="A0A1Q3ACF3"/>
<dbReference type="EMBL" id="BDGX01000035">
    <property type="protein sequence ID" value="GAV53407.1"/>
    <property type="molecule type" value="Genomic_DNA"/>
</dbReference>
<proteinExistence type="predicted"/>
<organism evidence="1 2">
    <name type="scientific">Zygosaccharomyces rouxii</name>
    <dbReference type="NCBI Taxonomy" id="4956"/>
    <lineage>
        <taxon>Eukaryota</taxon>
        <taxon>Fungi</taxon>
        <taxon>Dikarya</taxon>
        <taxon>Ascomycota</taxon>
        <taxon>Saccharomycotina</taxon>
        <taxon>Saccharomycetes</taxon>
        <taxon>Saccharomycetales</taxon>
        <taxon>Saccharomycetaceae</taxon>
        <taxon>Zygosaccharomyces</taxon>
    </lineage>
</organism>
<dbReference type="CDD" id="cd22875">
    <property type="entry name" value="IML3"/>
    <property type="match status" value="1"/>
</dbReference>
<gene>
    <name evidence="1" type="ORF">ZYGR_0AI06910</name>
</gene>